<dbReference type="EMBL" id="APCN01005824">
    <property type="status" value="NOT_ANNOTATED_CDS"/>
    <property type="molecule type" value="Genomic_DNA"/>
</dbReference>
<proteinExistence type="predicted"/>
<organism evidence="1 2">
    <name type="scientific">Anopheles arabiensis</name>
    <name type="common">Mosquito</name>
    <dbReference type="NCBI Taxonomy" id="7173"/>
    <lineage>
        <taxon>Eukaryota</taxon>
        <taxon>Metazoa</taxon>
        <taxon>Ecdysozoa</taxon>
        <taxon>Arthropoda</taxon>
        <taxon>Hexapoda</taxon>
        <taxon>Insecta</taxon>
        <taxon>Pterygota</taxon>
        <taxon>Neoptera</taxon>
        <taxon>Endopterygota</taxon>
        <taxon>Diptera</taxon>
        <taxon>Nematocera</taxon>
        <taxon>Culicoidea</taxon>
        <taxon>Culicidae</taxon>
        <taxon>Anophelinae</taxon>
        <taxon>Anopheles</taxon>
    </lineage>
</organism>
<sequence>ALVDCERCCWLERPAACRLGFERFVDVDIVVRPLVRAYADGWLVFTHGV</sequence>
<name>A0A182IGH9_ANOAR</name>
<evidence type="ECO:0000313" key="2">
    <source>
        <dbReference type="Proteomes" id="UP000075840"/>
    </source>
</evidence>
<dbReference type="Proteomes" id="UP000075840">
    <property type="component" value="Unassembled WGS sequence"/>
</dbReference>
<reference evidence="1" key="1">
    <citation type="submission" date="2022-08" db="UniProtKB">
        <authorList>
            <consortium name="EnsemblMetazoa"/>
        </authorList>
    </citation>
    <scope>IDENTIFICATION</scope>
    <source>
        <strain evidence="1">Dongola</strain>
    </source>
</reference>
<keyword evidence="2" id="KW-1185">Reference proteome</keyword>
<dbReference type="EnsemblMetazoa" id="AARA014573-RA">
    <property type="protein sequence ID" value="AARA014573-PA"/>
    <property type="gene ID" value="AARA014573"/>
</dbReference>
<dbReference type="VEuPathDB" id="VectorBase:AARA014573"/>
<evidence type="ECO:0000313" key="1">
    <source>
        <dbReference type="EnsemblMetazoa" id="AARA014573-PA"/>
    </source>
</evidence>
<protein>
    <submittedName>
        <fullName evidence="1">Uncharacterized protein</fullName>
    </submittedName>
</protein>
<dbReference type="AlphaFoldDB" id="A0A182IGH9"/>
<accession>A0A182IGH9</accession>